<name>A0A940S6P0_9PROT</name>
<protein>
    <submittedName>
        <fullName evidence="2">Uncharacterized protein</fullName>
    </submittedName>
</protein>
<feature type="region of interest" description="Disordered" evidence="1">
    <location>
        <begin position="1"/>
        <end position="34"/>
    </location>
</feature>
<feature type="compositionally biased region" description="Basic and acidic residues" evidence="1">
    <location>
        <begin position="8"/>
        <end position="24"/>
    </location>
</feature>
<gene>
    <name evidence="2" type="ORF">J5Y10_05305</name>
</gene>
<keyword evidence="3" id="KW-1185">Reference proteome</keyword>
<organism evidence="2 3">
    <name type="scientific">Roseomonas indoligenes</name>
    <dbReference type="NCBI Taxonomy" id="2820811"/>
    <lineage>
        <taxon>Bacteria</taxon>
        <taxon>Pseudomonadati</taxon>
        <taxon>Pseudomonadota</taxon>
        <taxon>Alphaproteobacteria</taxon>
        <taxon>Acetobacterales</taxon>
        <taxon>Roseomonadaceae</taxon>
        <taxon>Roseomonas</taxon>
    </lineage>
</organism>
<evidence type="ECO:0000313" key="3">
    <source>
        <dbReference type="Proteomes" id="UP000677537"/>
    </source>
</evidence>
<dbReference type="Proteomes" id="UP000677537">
    <property type="component" value="Unassembled WGS sequence"/>
</dbReference>
<reference evidence="2" key="1">
    <citation type="submission" date="2021-03" db="EMBL/GenBank/DDBJ databases">
        <authorList>
            <person name="So Y."/>
        </authorList>
    </citation>
    <scope>NUCLEOTIDE SEQUENCE</scope>
    <source>
        <strain evidence="2">SG15</strain>
    </source>
</reference>
<sequence>MSFMSPWDGDRAERDQRRSYERTRKAAYRAANPEKRAAERLRVAERRQSDVARHLFDKARYRAARHGIAFTLSASDIAVPAACPVLGLALVVGGQRDNSPTLDRLVPSLGYVPSNVRVISYRANRLKSDATLDELKALVAYLEESGVTPFACMRSVVRGAA</sequence>
<evidence type="ECO:0000313" key="2">
    <source>
        <dbReference type="EMBL" id="MBP0492193.1"/>
    </source>
</evidence>
<comment type="caution">
    <text evidence="2">The sequence shown here is derived from an EMBL/GenBank/DDBJ whole genome shotgun (WGS) entry which is preliminary data.</text>
</comment>
<accession>A0A940S6P0</accession>
<dbReference type="EMBL" id="JAGIZA010000003">
    <property type="protein sequence ID" value="MBP0492193.1"/>
    <property type="molecule type" value="Genomic_DNA"/>
</dbReference>
<proteinExistence type="predicted"/>
<dbReference type="RefSeq" id="WP_209371558.1">
    <property type="nucleotide sequence ID" value="NZ_JAGIZA010000003.1"/>
</dbReference>
<evidence type="ECO:0000256" key="1">
    <source>
        <dbReference type="SAM" id="MobiDB-lite"/>
    </source>
</evidence>
<dbReference type="AlphaFoldDB" id="A0A940S6P0"/>